<dbReference type="EMBL" id="KZ824964">
    <property type="protein sequence ID" value="RAH68888.1"/>
    <property type="molecule type" value="Genomic_DNA"/>
</dbReference>
<organism evidence="1 2">
    <name type="scientific">Aspergillus aculeatinus CBS 121060</name>
    <dbReference type="NCBI Taxonomy" id="1448322"/>
    <lineage>
        <taxon>Eukaryota</taxon>
        <taxon>Fungi</taxon>
        <taxon>Dikarya</taxon>
        <taxon>Ascomycota</taxon>
        <taxon>Pezizomycotina</taxon>
        <taxon>Eurotiomycetes</taxon>
        <taxon>Eurotiomycetidae</taxon>
        <taxon>Eurotiales</taxon>
        <taxon>Aspergillaceae</taxon>
        <taxon>Aspergillus</taxon>
        <taxon>Aspergillus subgen. Circumdati</taxon>
    </lineage>
</organism>
<gene>
    <name evidence="1" type="ORF">BO66DRAFT_352492</name>
</gene>
<evidence type="ECO:0000313" key="1">
    <source>
        <dbReference type="EMBL" id="RAH68888.1"/>
    </source>
</evidence>
<sequence length="435" mass="48205">MFGTLRYLPNNQTGEFLERASGEAGTALTNKPRHAACDNCRVKKIRCSGQKAGCSRCKTHSLPCRYTHAPAWKCKKKPAFNSRRIIQTNEDENALEFSTAPGQSLPPVATITAVMQPGSLTTEPLLRMPGENHLEPDRRMQQDSGNSNAVVDTTLEEISTWSSCLDWSPAREGTCMSESNFLIADNPLLCSDPLIPGTSYPVPENTAQRQLPLPPLADGLSPPGFLPTPRFNSTHHNRSSSNTSEIAVEEQSSCFCVNSAVLLLDELQAPYCDGGGSGVQSLDCILLTYREVLILSKRMINCDTCRGKSENMMVLTMVLERLVILCGEVIDAFIARQEANVNQPQRLILGEYQIEEGDYEVMMGMLVTRRLSVLQFLLTRMKTISASTSRPHQQARMARVDQHLNSLYQKLRSVCPLVTKWKLDESQSLPEGIVN</sequence>
<accession>A0ACD1H5M8</accession>
<dbReference type="Proteomes" id="UP000249661">
    <property type="component" value="Unassembled WGS sequence"/>
</dbReference>
<protein>
    <submittedName>
        <fullName evidence="1">Zn(II)2Cys6 transcription factor</fullName>
    </submittedName>
</protein>
<name>A0ACD1H5M8_9EURO</name>
<keyword evidence="2" id="KW-1185">Reference proteome</keyword>
<evidence type="ECO:0000313" key="2">
    <source>
        <dbReference type="Proteomes" id="UP000249661"/>
    </source>
</evidence>
<proteinExistence type="predicted"/>
<reference evidence="1" key="1">
    <citation type="submission" date="2018-02" db="EMBL/GenBank/DDBJ databases">
        <title>The genomes of Aspergillus section Nigri reveals drivers in fungal speciation.</title>
        <authorList>
            <consortium name="DOE Joint Genome Institute"/>
            <person name="Vesth T.C."/>
            <person name="Nybo J."/>
            <person name="Theobald S."/>
            <person name="Brandl J."/>
            <person name="Frisvad J.C."/>
            <person name="Nielsen K.F."/>
            <person name="Lyhne E.K."/>
            <person name="Kogle M.E."/>
            <person name="Kuo A."/>
            <person name="Riley R."/>
            <person name="Clum A."/>
            <person name="Nolan M."/>
            <person name="Lipzen A."/>
            <person name="Salamov A."/>
            <person name="Henrissat B."/>
            <person name="Wiebenga A."/>
            <person name="De vries R.P."/>
            <person name="Grigoriev I.V."/>
            <person name="Mortensen U.H."/>
            <person name="Andersen M.R."/>
            <person name="Baker S.E."/>
        </authorList>
    </citation>
    <scope>NUCLEOTIDE SEQUENCE</scope>
    <source>
        <strain evidence="1">CBS 121060</strain>
    </source>
</reference>